<reference evidence="6 7" key="1">
    <citation type="submission" date="2019-05" db="EMBL/GenBank/DDBJ databases">
        <title>Nesterenkonia sp. GY074 isolated from the Southern Atlantic Ocean.</title>
        <authorList>
            <person name="Zhang G."/>
        </authorList>
    </citation>
    <scope>NUCLEOTIDE SEQUENCE [LARGE SCALE GENOMIC DNA]</scope>
    <source>
        <strain evidence="6 7">GY074</strain>
    </source>
</reference>
<gene>
    <name evidence="6" type="ORF">FEF26_04660</name>
</gene>
<name>A0A5R9BCZ6_9MICC</name>
<dbReference type="CDD" id="cd07377">
    <property type="entry name" value="WHTH_GntR"/>
    <property type="match status" value="1"/>
</dbReference>
<dbReference type="Gene3D" id="3.20.20.30">
    <property type="entry name" value="Luciferase-like domain"/>
    <property type="match status" value="1"/>
</dbReference>
<dbReference type="Pfam" id="PF00392">
    <property type="entry name" value="GntR"/>
    <property type="match status" value="1"/>
</dbReference>
<evidence type="ECO:0000313" key="6">
    <source>
        <dbReference type="EMBL" id="TLP98458.1"/>
    </source>
</evidence>
<dbReference type="GO" id="GO:0003677">
    <property type="term" value="F:DNA binding"/>
    <property type="evidence" value="ECO:0007669"/>
    <property type="project" value="UniProtKB-KW"/>
</dbReference>
<dbReference type="PANTHER" id="PTHR46577:SF1">
    <property type="entry name" value="HTH-TYPE TRANSCRIPTIONAL REGULATORY PROTEIN GABR"/>
    <property type="match status" value="1"/>
</dbReference>
<comment type="caution">
    <text evidence="6">The sequence shown here is derived from an EMBL/GenBank/DDBJ whole genome shotgun (WGS) entry which is preliminary data.</text>
</comment>
<dbReference type="AlphaFoldDB" id="A0A5R9BCZ6"/>
<evidence type="ECO:0000259" key="5">
    <source>
        <dbReference type="PROSITE" id="PS50949"/>
    </source>
</evidence>
<dbReference type="GO" id="GO:0016705">
    <property type="term" value="F:oxidoreductase activity, acting on paired donors, with incorporation or reduction of molecular oxygen"/>
    <property type="evidence" value="ECO:0007669"/>
    <property type="project" value="InterPro"/>
</dbReference>
<dbReference type="GO" id="GO:0003700">
    <property type="term" value="F:DNA-binding transcription factor activity"/>
    <property type="evidence" value="ECO:0007669"/>
    <property type="project" value="InterPro"/>
</dbReference>
<dbReference type="InterPro" id="IPR036388">
    <property type="entry name" value="WH-like_DNA-bd_sf"/>
</dbReference>
<dbReference type="InterPro" id="IPR011251">
    <property type="entry name" value="Luciferase-like_dom"/>
</dbReference>
<keyword evidence="4" id="KW-0804">Transcription</keyword>
<dbReference type="Pfam" id="PF00296">
    <property type="entry name" value="Bac_luciferase"/>
    <property type="match status" value="1"/>
</dbReference>
<dbReference type="Proteomes" id="UP000310458">
    <property type="component" value="Unassembled WGS sequence"/>
</dbReference>
<dbReference type="SMART" id="SM00345">
    <property type="entry name" value="HTH_GNTR"/>
    <property type="match status" value="1"/>
</dbReference>
<dbReference type="PANTHER" id="PTHR46577">
    <property type="entry name" value="HTH-TYPE TRANSCRIPTIONAL REGULATORY PROTEIN GABR"/>
    <property type="match status" value="1"/>
</dbReference>
<evidence type="ECO:0000256" key="4">
    <source>
        <dbReference type="ARBA" id="ARBA00023163"/>
    </source>
</evidence>
<sequence length="292" mass="30698">MSELDAEKLAGRLTDRAPAGIAEQIGQLIEAKVLPVDSRLPTVRDLAQELGVSVGTIAQAWSHLREQGLVETRRRGGTRVVPRARRRAEDFAGPGEPLKRMGFISSGVHAPGPAEGLEATLRIIAHAEDLGLDSAVLSPASGEQGVSSPVAVLAAATQRTARIRLGTTATIPAGQGENSVSADLDAVNLLSGGRLIGSEEQAQLVRTVIPTDTASREQEARYREIAEALPEHVLIGPSDEIADALLADPDYVGAQYATFALPPSLDETDCTHILNDVASRLGPALGWAPSPR</sequence>
<dbReference type="InterPro" id="IPR036661">
    <property type="entry name" value="Luciferase-like_sf"/>
</dbReference>
<dbReference type="InterPro" id="IPR051446">
    <property type="entry name" value="HTH_trans_reg/aminotransferase"/>
</dbReference>
<protein>
    <submittedName>
        <fullName evidence="6">LLM class flavin-dependent oxidoreductase</fullName>
    </submittedName>
</protein>
<keyword evidence="2" id="KW-0805">Transcription regulation</keyword>
<evidence type="ECO:0000256" key="3">
    <source>
        <dbReference type="ARBA" id="ARBA00023125"/>
    </source>
</evidence>
<dbReference type="PROSITE" id="PS50949">
    <property type="entry name" value="HTH_GNTR"/>
    <property type="match status" value="1"/>
</dbReference>
<dbReference type="OrthoDB" id="7903015at2"/>
<organism evidence="6 7">
    <name type="scientific">Nesterenkonia salmonea</name>
    <dbReference type="NCBI Taxonomy" id="1804987"/>
    <lineage>
        <taxon>Bacteria</taxon>
        <taxon>Bacillati</taxon>
        <taxon>Actinomycetota</taxon>
        <taxon>Actinomycetes</taxon>
        <taxon>Micrococcales</taxon>
        <taxon>Micrococcaceae</taxon>
        <taxon>Nesterenkonia</taxon>
    </lineage>
</organism>
<evidence type="ECO:0000256" key="1">
    <source>
        <dbReference type="ARBA" id="ARBA00022898"/>
    </source>
</evidence>
<dbReference type="Gene3D" id="1.10.10.10">
    <property type="entry name" value="Winged helix-like DNA-binding domain superfamily/Winged helix DNA-binding domain"/>
    <property type="match status" value="1"/>
</dbReference>
<evidence type="ECO:0000256" key="2">
    <source>
        <dbReference type="ARBA" id="ARBA00023015"/>
    </source>
</evidence>
<dbReference type="RefSeq" id="WP_138252381.1">
    <property type="nucleotide sequence ID" value="NZ_VAVZ01000009.1"/>
</dbReference>
<evidence type="ECO:0000313" key="7">
    <source>
        <dbReference type="Proteomes" id="UP000310458"/>
    </source>
</evidence>
<keyword evidence="3" id="KW-0238">DNA-binding</keyword>
<keyword evidence="1" id="KW-0663">Pyridoxal phosphate</keyword>
<feature type="domain" description="HTH gntR-type" evidence="5">
    <location>
        <begin position="15"/>
        <end position="83"/>
    </location>
</feature>
<dbReference type="InterPro" id="IPR000524">
    <property type="entry name" value="Tscrpt_reg_HTH_GntR"/>
</dbReference>
<accession>A0A5R9BCZ6</accession>
<dbReference type="InterPro" id="IPR036390">
    <property type="entry name" value="WH_DNA-bd_sf"/>
</dbReference>
<dbReference type="SUPFAM" id="SSF46785">
    <property type="entry name" value="Winged helix' DNA-binding domain"/>
    <property type="match status" value="1"/>
</dbReference>
<dbReference type="SUPFAM" id="SSF51679">
    <property type="entry name" value="Bacterial luciferase-like"/>
    <property type="match status" value="1"/>
</dbReference>
<proteinExistence type="predicted"/>
<dbReference type="EMBL" id="VAVZ01000009">
    <property type="protein sequence ID" value="TLP98458.1"/>
    <property type="molecule type" value="Genomic_DNA"/>
</dbReference>
<keyword evidence="7" id="KW-1185">Reference proteome</keyword>